<evidence type="ECO:0000313" key="6">
    <source>
        <dbReference type="EMBL" id="TQL33454.1"/>
    </source>
</evidence>
<evidence type="ECO:0000256" key="3">
    <source>
        <dbReference type="ARBA" id="ARBA00023125"/>
    </source>
</evidence>
<dbReference type="PANTHER" id="PTHR34294">
    <property type="entry name" value="TRANSCRIPTIONAL REGULATOR-RELATED"/>
    <property type="match status" value="1"/>
</dbReference>
<dbReference type="EMBL" id="VFOK01000001">
    <property type="protein sequence ID" value="TQL33454.1"/>
    <property type="molecule type" value="Genomic_DNA"/>
</dbReference>
<evidence type="ECO:0000256" key="2">
    <source>
        <dbReference type="ARBA" id="ARBA00023015"/>
    </source>
</evidence>
<feature type="domain" description="Sugar-binding" evidence="5">
    <location>
        <begin position="71"/>
        <end position="320"/>
    </location>
</feature>
<dbReference type="InterPro" id="IPR036388">
    <property type="entry name" value="WH-like_DNA-bd_sf"/>
</dbReference>
<evidence type="ECO:0000256" key="4">
    <source>
        <dbReference type="ARBA" id="ARBA00023163"/>
    </source>
</evidence>
<dbReference type="SUPFAM" id="SSF100950">
    <property type="entry name" value="NagB/RpiA/CoA transferase-like"/>
    <property type="match status" value="1"/>
</dbReference>
<reference evidence="6 7" key="1">
    <citation type="submission" date="2019-06" db="EMBL/GenBank/DDBJ databases">
        <title>Sequencing the genomes of 1000 actinobacteria strains.</title>
        <authorList>
            <person name="Klenk H.-P."/>
        </authorList>
    </citation>
    <scope>NUCLEOTIDE SEQUENCE [LARGE SCALE GENOMIC DNA]</scope>
    <source>
        <strain evidence="6 7">DSM 24617</strain>
    </source>
</reference>
<protein>
    <submittedName>
        <fullName evidence="6">DNA-binding transcriptional regulator LsrR (DeoR family)</fullName>
    </submittedName>
</protein>
<dbReference type="GO" id="GO:0030246">
    <property type="term" value="F:carbohydrate binding"/>
    <property type="evidence" value="ECO:0007669"/>
    <property type="project" value="InterPro"/>
</dbReference>
<name>A0A542XCE2_9MICO</name>
<comment type="caution">
    <text evidence="6">The sequence shown here is derived from an EMBL/GenBank/DDBJ whole genome shotgun (WGS) entry which is preliminary data.</text>
</comment>
<evidence type="ECO:0000259" key="5">
    <source>
        <dbReference type="Pfam" id="PF04198"/>
    </source>
</evidence>
<dbReference type="InterPro" id="IPR051054">
    <property type="entry name" value="SorC_transcr_regulators"/>
</dbReference>
<keyword evidence="3 6" id="KW-0238">DNA-binding</keyword>
<comment type="similarity">
    <text evidence="1">Belongs to the SorC transcriptional regulatory family.</text>
</comment>
<keyword evidence="4" id="KW-0804">Transcription</keyword>
<keyword evidence="2" id="KW-0805">Transcription regulation</keyword>
<keyword evidence="7" id="KW-1185">Reference proteome</keyword>
<dbReference type="RefSeq" id="WP_142005463.1">
    <property type="nucleotide sequence ID" value="NZ_CAJTBP010000001.1"/>
</dbReference>
<organism evidence="6 7">
    <name type="scientific">Barrientosiimonas humi</name>
    <dbReference type="NCBI Taxonomy" id="999931"/>
    <lineage>
        <taxon>Bacteria</taxon>
        <taxon>Bacillati</taxon>
        <taxon>Actinomycetota</taxon>
        <taxon>Actinomycetes</taxon>
        <taxon>Micrococcales</taxon>
        <taxon>Dermacoccaceae</taxon>
        <taxon>Barrientosiimonas</taxon>
    </lineage>
</organism>
<dbReference type="AlphaFoldDB" id="A0A542XCE2"/>
<dbReference type="InterPro" id="IPR037171">
    <property type="entry name" value="NagB/RpiA_transferase-like"/>
</dbReference>
<dbReference type="GO" id="GO:0003677">
    <property type="term" value="F:DNA binding"/>
    <property type="evidence" value="ECO:0007669"/>
    <property type="project" value="UniProtKB-KW"/>
</dbReference>
<dbReference type="PANTHER" id="PTHR34294:SF1">
    <property type="entry name" value="TRANSCRIPTIONAL REGULATOR LSRR"/>
    <property type="match status" value="1"/>
</dbReference>
<accession>A0A542XCE2</accession>
<dbReference type="Proteomes" id="UP000318336">
    <property type="component" value="Unassembled WGS sequence"/>
</dbReference>
<dbReference type="OrthoDB" id="186585at2"/>
<dbReference type="InterPro" id="IPR007324">
    <property type="entry name" value="Sugar-bd_dom_put"/>
</dbReference>
<sequence>MPRSDRSPSDQRLITTVARRYYLDDESKVQIASDLGISRFKVARLLDEARATGVVRIEIAPEAGSDEARGDRLASALGLTRAVVVDLSLVGSRGEAADPRARRRELGRVAAHVLHQAIGPQDVLGLPSSRTVAAMMPELRDLPRVPVVQLSGALALDSDEVTSVDVVRDAARVSGGPAHQFYAPLVATDRASARMLRRQPSIADTFAKIPEVTVAVVGVGAWAPGESTLYALATDAEHRALSRAGAVGEISGAFFDADGAAVHAGIADRVISVGTDQLRAIPDVIGIALGPARTEVVRAAAGAGLVDSLVCDVELADALLDGAGEPTG</sequence>
<proteinExistence type="inferred from homology"/>
<evidence type="ECO:0000256" key="1">
    <source>
        <dbReference type="ARBA" id="ARBA00010466"/>
    </source>
</evidence>
<dbReference type="Pfam" id="PF04198">
    <property type="entry name" value="Sugar-bind"/>
    <property type="match status" value="1"/>
</dbReference>
<evidence type="ECO:0000313" key="7">
    <source>
        <dbReference type="Proteomes" id="UP000318336"/>
    </source>
</evidence>
<dbReference type="Gene3D" id="3.40.50.1360">
    <property type="match status" value="1"/>
</dbReference>
<gene>
    <name evidence="6" type="ORF">FB554_1600</name>
</gene>
<dbReference type="Gene3D" id="1.10.10.10">
    <property type="entry name" value="Winged helix-like DNA-binding domain superfamily/Winged helix DNA-binding domain"/>
    <property type="match status" value="1"/>
</dbReference>